<comment type="caution">
    <text evidence="3">The sequence shown here is derived from an EMBL/GenBank/DDBJ whole genome shotgun (WGS) entry which is preliminary data.</text>
</comment>
<dbReference type="OrthoDB" id="407355at2759"/>
<name>A0A0C2IYV0_9PEZI</name>
<dbReference type="VEuPathDB" id="FungiDB:SPBR_01880"/>
<evidence type="ECO:0000313" key="4">
    <source>
        <dbReference type="Proteomes" id="UP000031575"/>
    </source>
</evidence>
<organism evidence="3 4">
    <name type="scientific">Sporothrix brasiliensis 5110</name>
    <dbReference type="NCBI Taxonomy" id="1398154"/>
    <lineage>
        <taxon>Eukaryota</taxon>
        <taxon>Fungi</taxon>
        <taxon>Dikarya</taxon>
        <taxon>Ascomycota</taxon>
        <taxon>Pezizomycotina</taxon>
        <taxon>Sordariomycetes</taxon>
        <taxon>Sordariomycetidae</taxon>
        <taxon>Ophiostomatales</taxon>
        <taxon>Ophiostomataceae</taxon>
        <taxon>Sporothrix</taxon>
    </lineage>
</organism>
<evidence type="ECO:0000259" key="2">
    <source>
        <dbReference type="Pfam" id="PF01765"/>
    </source>
</evidence>
<dbReference type="Pfam" id="PF01765">
    <property type="entry name" value="RRF"/>
    <property type="match status" value="1"/>
</dbReference>
<dbReference type="AlphaFoldDB" id="A0A0C2IYV0"/>
<reference evidence="3 4" key="1">
    <citation type="journal article" date="2014" name="BMC Genomics">
        <title>Comparative genomics of the major fungal agents of human and animal Sporotrichosis: Sporothrix schenckii and Sporothrix brasiliensis.</title>
        <authorList>
            <person name="Teixeira M.M."/>
            <person name="de Almeida L.G."/>
            <person name="Kubitschek-Barreira P."/>
            <person name="Alves F.L."/>
            <person name="Kioshima E.S."/>
            <person name="Abadio A.K."/>
            <person name="Fernandes L."/>
            <person name="Derengowski L.S."/>
            <person name="Ferreira K.S."/>
            <person name="Souza R.C."/>
            <person name="Ruiz J.C."/>
            <person name="de Andrade N.C."/>
            <person name="Paes H.C."/>
            <person name="Nicola A.M."/>
            <person name="Albuquerque P."/>
            <person name="Gerber A.L."/>
            <person name="Martins V.P."/>
            <person name="Peconick L.D."/>
            <person name="Neto A.V."/>
            <person name="Chaucanez C.B."/>
            <person name="Silva P.A."/>
            <person name="Cunha O.L."/>
            <person name="de Oliveira F.F."/>
            <person name="dos Santos T.C."/>
            <person name="Barros A.L."/>
            <person name="Soares M.A."/>
            <person name="de Oliveira L.M."/>
            <person name="Marini M.M."/>
            <person name="Villalobos-Duno H."/>
            <person name="Cunha M.M."/>
            <person name="de Hoog S."/>
            <person name="da Silveira J.F."/>
            <person name="Henrissat B."/>
            <person name="Nino-Vega G.A."/>
            <person name="Cisalpino P.S."/>
            <person name="Mora-Montes H.M."/>
            <person name="Almeida S.R."/>
            <person name="Stajich J.E."/>
            <person name="Lopes-Bezerra L.M."/>
            <person name="Vasconcelos A.T."/>
            <person name="Felipe M.S."/>
        </authorList>
    </citation>
    <scope>NUCLEOTIDE SEQUENCE [LARGE SCALE GENOMIC DNA]</scope>
    <source>
        <strain evidence="3 4">5110</strain>
    </source>
</reference>
<dbReference type="RefSeq" id="XP_040619910.1">
    <property type="nucleotide sequence ID" value="XM_040760190.1"/>
</dbReference>
<gene>
    <name evidence="3" type="ORF">SPBR_01880</name>
</gene>
<feature type="domain" description="Ribosome recycling factor" evidence="2">
    <location>
        <begin position="161"/>
        <end position="308"/>
    </location>
</feature>
<feature type="region of interest" description="Disordered" evidence="1">
    <location>
        <begin position="293"/>
        <end position="316"/>
    </location>
</feature>
<sequence length="316" mass="34293">MHSAAAVQRLVQRSAVGLGRSASCRFLQNSAIVASRTLAPAAGVSITLRATPTSTSAYPNRSVAAAQRSFSQTAVPCKKKKVTEDDDHADGGNHPAPKAADAFNFEDTESRWQRTEVHYLEKFKELKRSLSGGGGAGDGEGGVDVDTIGKTRVVQKSGDEAGDEVPLSQLALVIPRAGGRVVELRMHNPASRKAITSAVQSNPLFQGQQPQPDPNDELVLLIRLGGANDKTTSSAAAAAERLRRVHDLANAWRTDLRKATTRRQKIHQGWKKDKSVQPDDLFRLDRELLKGQDKRMAKVDATEKDAAKHAERINKR</sequence>
<accession>A0A0C2IYV0</accession>
<dbReference type="Proteomes" id="UP000031575">
    <property type="component" value="Unassembled WGS sequence"/>
</dbReference>
<protein>
    <recommendedName>
        <fullName evidence="2">Ribosome recycling factor domain-containing protein</fullName>
    </recommendedName>
</protein>
<dbReference type="GeneID" id="63675111"/>
<evidence type="ECO:0000313" key="3">
    <source>
        <dbReference type="EMBL" id="KIH91900.1"/>
    </source>
</evidence>
<proteinExistence type="predicted"/>
<dbReference type="SUPFAM" id="SSF55194">
    <property type="entry name" value="Ribosome recycling factor, RRF"/>
    <property type="match status" value="1"/>
</dbReference>
<dbReference type="InterPro" id="IPR036191">
    <property type="entry name" value="RRF_sf"/>
</dbReference>
<dbReference type="EMBL" id="AWTV01000007">
    <property type="protein sequence ID" value="KIH91900.1"/>
    <property type="molecule type" value="Genomic_DNA"/>
</dbReference>
<dbReference type="HOGENOM" id="CLU_900714_0_0_1"/>
<keyword evidence="4" id="KW-1185">Reference proteome</keyword>
<feature type="region of interest" description="Disordered" evidence="1">
    <location>
        <begin position="76"/>
        <end position="104"/>
    </location>
</feature>
<evidence type="ECO:0000256" key="1">
    <source>
        <dbReference type="SAM" id="MobiDB-lite"/>
    </source>
</evidence>
<dbReference type="InterPro" id="IPR023584">
    <property type="entry name" value="Ribosome_recyc_fac_dom"/>
</dbReference>